<protein>
    <submittedName>
        <fullName evidence="1">Uncharacterized protein</fullName>
    </submittedName>
</protein>
<organism evidence="1 2">
    <name type="scientific">Sphaerimonospora thailandensis</name>
    <dbReference type="NCBI Taxonomy" id="795644"/>
    <lineage>
        <taxon>Bacteria</taxon>
        <taxon>Bacillati</taxon>
        <taxon>Actinomycetota</taxon>
        <taxon>Actinomycetes</taxon>
        <taxon>Streptosporangiales</taxon>
        <taxon>Streptosporangiaceae</taxon>
        <taxon>Sphaerimonospora</taxon>
    </lineage>
</organism>
<dbReference type="AlphaFoldDB" id="A0A8J3RD69"/>
<reference evidence="1" key="1">
    <citation type="submission" date="2021-01" db="EMBL/GenBank/DDBJ databases">
        <title>Whole genome shotgun sequence of Sphaerimonospora thailandensis NBRC 107569.</title>
        <authorList>
            <person name="Komaki H."/>
            <person name="Tamura T."/>
        </authorList>
    </citation>
    <scope>NUCLEOTIDE SEQUENCE</scope>
    <source>
        <strain evidence="1">NBRC 107569</strain>
    </source>
</reference>
<comment type="caution">
    <text evidence="1">The sequence shown here is derived from an EMBL/GenBank/DDBJ whole genome shotgun (WGS) entry which is preliminary data.</text>
</comment>
<keyword evidence="2" id="KW-1185">Reference proteome</keyword>
<dbReference type="Proteomes" id="UP000610966">
    <property type="component" value="Unassembled WGS sequence"/>
</dbReference>
<gene>
    <name evidence="1" type="ORF">Mth01_58200</name>
</gene>
<proteinExistence type="predicted"/>
<evidence type="ECO:0000313" key="2">
    <source>
        <dbReference type="Proteomes" id="UP000610966"/>
    </source>
</evidence>
<dbReference type="EMBL" id="BOOG01000139">
    <property type="protein sequence ID" value="GIH73567.1"/>
    <property type="molecule type" value="Genomic_DNA"/>
</dbReference>
<evidence type="ECO:0000313" key="1">
    <source>
        <dbReference type="EMBL" id="GIH73567.1"/>
    </source>
</evidence>
<accession>A0A8J3RD69</accession>
<name>A0A8J3RD69_9ACTN</name>
<sequence length="63" mass="6890">MIQRRMEAALMGAGVRTDPVLEQDGHRRGELMLVDVVGDDERNGAGLVADAVDDRGEHVREFG</sequence>